<name>A0A4Z1FIU2_9HELO</name>
<organism evidence="2 3">
    <name type="scientific">Botrytis paeoniae</name>
    <dbReference type="NCBI Taxonomy" id="278948"/>
    <lineage>
        <taxon>Eukaryota</taxon>
        <taxon>Fungi</taxon>
        <taxon>Dikarya</taxon>
        <taxon>Ascomycota</taxon>
        <taxon>Pezizomycotina</taxon>
        <taxon>Leotiomycetes</taxon>
        <taxon>Helotiales</taxon>
        <taxon>Sclerotiniaceae</taxon>
        <taxon>Botrytis</taxon>
    </lineage>
</organism>
<dbReference type="EMBL" id="PQXI01000164">
    <property type="protein sequence ID" value="TGO22533.1"/>
    <property type="molecule type" value="Genomic_DNA"/>
</dbReference>
<dbReference type="Proteomes" id="UP000297910">
    <property type="component" value="Unassembled WGS sequence"/>
</dbReference>
<evidence type="ECO:0000256" key="1">
    <source>
        <dbReference type="SAM" id="MobiDB-lite"/>
    </source>
</evidence>
<proteinExistence type="predicted"/>
<evidence type="ECO:0000313" key="3">
    <source>
        <dbReference type="Proteomes" id="UP000297910"/>
    </source>
</evidence>
<dbReference type="AlphaFoldDB" id="A0A4Z1FIU2"/>
<comment type="caution">
    <text evidence="2">The sequence shown here is derived from an EMBL/GenBank/DDBJ whole genome shotgun (WGS) entry which is preliminary data.</text>
</comment>
<evidence type="ECO:0000313" key="2">
    <source>
        <dbReference type="EMBL" id="TGO22533.1"/>
    </source>
</evidence>
<reference evidence="2 3" key="1">
    <citation type="submission" date="2017-12" db="EMBL/GenBank/DDBJ databases">
        <title>Comparative genomics of Botrytis spp.</title>
        <authorList>
            <person name="Valero-Jimenez C.A."/>
            <person name="Tapia P."/>
            <person name="Veloso J."/>
            <person name="Silva-Moreno E."/>
            <person name="Staats M."/>
            <person name="Valdes J.H."/>
            <person name="Van Kan J.A.L."/>
        </authorList>
    </citation>
    <scope>NUCLEOTIDE SEQUENCE [LARGE SCALE GENOMIC DNA]</scope>
    <source>
        <strain evidence="2 3">Bp0003</strain>
    </source>
</reference>
<sequence length="275" mass="30997">MSLANLLPPMTKSWADEANDEFNDEFEEQSIDAPPTRHFVDTSKFDNDAVMGEASEFRDYETIDFSDDEYNIESYDYALKFETMSNAGSAAVITAPEEGISPKKRKLGASMTSRIPRAVSYFAQESYADKLLDTISEIEEAKDRDQTQTTAVTELTLDNWQGDIPFVVDDFDSGIELAQSAPELGGFDCWDSDSCYSSHSELEEVEEEVRIDHPLMGKDVVCIQVSFTAVKASDYEAHPTKVFYRSSQPTTWGWTPSNLRHCQTVIREEGSRCYI</sequence>
<keyword evidence="3" id="KW-1185">Reference proteome</keyword>
<feature type="region of interest" description="Disordered" evidence="1">
    <location>
        <begin position="1"/>
        <end position="38"/>
    </location>
</feature>
<accession>A0A4Z1FIU2</accession>
<gene>
    <name evidence="2" type="ORF">BPAE_0164g00200</name>
</gene>
<feature type="compositionally biased region" description="Acidic residues" evidence="1">
    <location>
        <begin position="17"/>
        <end position="30"/>
    </location>
</feature>
<protein>
    <submittedName>
        <fullName evidence="2">Uncharacterized protein</fullName>
    </submittedName>
</protein>